<evidence type="ECO:0008006" key="6">
    <source>
        <dbReference type="Google" id="ProtNLM"/>
    </source>
</evidence>
<name>A0ABR3FNH6_9AGAR</name>
<keyword evidence="3" id="KW-0812">Transmembrane</keyword>
<dbReference type="Proteomes" id="UP001465976">
    <property type="component" value="Unassembled WGS sequence"/>
</dbReference>
<feature type="transmembrane region" description="Helical" evidence="3">
    <location>
        <begin position="237"/>
        <end position="257"/>
    </location>
</feature>
<keyword evidence="3" id="KW-0472">Membrane</keyword>
<evidence type="ECO:0000256" key="2">
    <source>
        <dbReference type="ARBA" id="ARBA00006727"/>
    </source>
</evidence>
<accession>A0ABR3FNH6</accession>
<comment type="subcellular location">
    <subcellularLocation>
        <location evidence="1">Membrane</location>
        <topology evidence="1">Multi-pass membrane protein</topology>
    </subcellularLocation>
</comment>
<feature type="transmembrane region" description="Helical" evidence="3">
    <location>
        <begin position="405"/>
        <end position="426"/>
    </location>
</feature>
<evidence type="ECO:0000256" key="1">
    <source>
        <dbReference type="ARBA" id="ARBA00004141"/>
    </source>
</evidence>
<dbReference type="PANTHER" id="PTHR11360">
    <property type="entry name" value="MONOCARBOXYLATE TRANSPORTER"/>
    <property type="match status" value="1"/>
</dbReference>
<feature type="transmembrane region" description="Helical" evidence="3">
    <location>
        <begin position="278"/>
        <end position="297"/>
    </location>
</feature>
<evidence type="ECO:0000256" key="3">
    <source>
        <dbReference type="SAM" id="Phobius"/>
    </source>
</evidence>
<dbReference type="PANTHER" id="PTHR11360:SF234">
    <property type="entry name" value="MFS-TYPE TRANSPORTER DBAD-RELATED"/>
    <property type="match status" value="1"/>
</dbReference>
<keyword evidence="5" id="KW-1185">Reference proteome</keyword>
<feature type="transmembrane region" description="Helical" evidence="3">
    <location>
        <begin position="145"/>
        <end position="164"/>
    </location>
</feature>
<keyword evidence="3" id="KW-1133">Transmembrane helix</keyword>
<dbReference type="InterPro" id="IPR011701">
    <property type="entry name" value="MFS"/>
</dbReference>
<feature type="transmembrane region" description="Helical" evidence="3">
    <location>
        <begin position="370"/>
        <end position="393"/>
    </location>
</feature>
<sequence>MQSIIVFSVKMSLEEYTEGTVTSSRDEGQGTGSIDTKGGKSNVIRFLDVDLNYISESKREDSTVTDVVIDFPDGGFRAWSIVLGAAFTSFATFGYVTSWGAFQSYYEENLLKGYSPSTIAWIGSVQYACVFLPALPIGRLFDLGYFRLPFLISCIFLVISAFLTAECTQFWQLLLCQGILQGTSCGCTFGPMVAIIGHWWKKRRGLAIGLLALGSSIGGTVFPIATRRLIAQVGFPWALRILGFILLFALALPNLILARRLPPKNIKGGLFNLAAFKFLPYTIWCASSFVTLLGLYTALTYIDVAAIEAGISRDFSFYLVSIANASSTLGRASTALLSDRIGPVNWIAPTTIIGGILTYAWPFARTQSSLIAVAVIYGAMTGSYISAFVNPIFEMGDVHDIGRRSGMLLSIGAIGALIGPPISGAIRHSTGSFVAVGYYAGQLFSVWGSAAELLTHGLVKINRINDYVRRLSHVGNPASDASEVVGQVLTEQSEVDS</sequence>
<reference evidence="4 5" key="1">
    <citation type="submission" date="2024-02" db="EMBL/GenBank/DDBJ databases">
        <title>A draft genome for the cacao thread blight pathogen Marasmius crinis-equi.</title>
        <authorList>
            <person name="Cohen S.P."/>
            <person name="Baruah I.K."/>
            <person name="Amoako-Attah I."/>
            <person name="Bukari Y."/>
            <person name="Meinhardt L.W."/>
            <person name="Bailey B.A."/>
        </authorList>
    </citation>
    <scope>NUCLEOTIDE SEQUENCE [LARGE SCALE GENOMIC DNA]</scope>
    <source>
        <strain evidence="4 5">GH-76</strain>
    </source>
</reference>
<organism evidence="4 5">
    <name type="scientific">Marasmius crinis-equi</name>
    <dbReference type="NCBI Taxonomy" id="585013"/>
    <lineage>
        <taxon>Eukaryota</taxon>
        <taxon>Fungi</taxon>
        <taxon>Dikarya</taxon>
        <taxon>Basidiomycota</taxon>
        <taxon>Agaricomycotina</taxon>
        <taxon>Agaricomycetes</taxon>
        <taxon>Agaricomycetidae</taxon>
        <taxon>Agaricales</taxon>
        <taxon>Marasmiineae</taxon>
        <taxon>Marasmiaceae</taxon>
        <taxon>Marasmius</taxon>
    </lineage>
</organism>
<feature type="transmembrane region" description="Helical" evidence="3">
    <location>
        <begin position="317"/>
        <end position="337"/>
    </location>
</feature>
<feature type="transmembrane region" description="Helical" evidence="3">
    <location>
        <begin position="118"/>
        <end position="138"/>
    </location>
</feature>
<feature type="transmembrane region" description="Helical" evidence="3">
    <location>
        <begin position="78"/>
        <end position="98"/>
    </location>
</feature>
<dbReference type="InterPro" id="IPR036259">
    <property type="entry name" value="MFS_trans_sf"/>
</dbReference>
<dbReference type="SUPFAM" id="SSF103473">
    <property type="entry name" value="MFS general substrate transporter"/>
    <property type="match status" value="1"/>
</dbReference>
<dbReference type="Pfam" id="PF07690">
    <property type="entry name" value="MFS_1"/>
    <property type="match status" value="1"/>
</dbReference>
<evidence type="ECO:0000313" key="4">
    <source>
        <dbReference type="EMBL" id="KAL0576986.1"/>
    </source>
</evidence>
<dbReference type="InterPro" id="IPR050327">
    <property type="entry name" value="Proton-linked_MCT"/>
</dbReference>
<dbReference type="EMBL" id="JBAHYK010000185">
    <property type="protein sequence ID" value="KAL0576986.1"/>
    <property type="molecule type" value="Genomic_DNA"/>
</dbReference>
<comment type="caution">
    <text evidence="4">The sequence shown here is derived from an EMBL/GenBank/DDBJ whole genome shotgun (WGS) entry which is preliminary data.</text>
</comment>
<evidence type="ECO:0000313" key="5">
    <source>
        <dbReference type="Proteomes" id="UP001465976"/>
    </source>
</evidence>
<feature type="transmembrane region" description="Helical" evidence="3">
    <location>
        <begin position="438"/>
        <end position="459"/>
    </location>
</feature>
<gene>
    <name evidence="4" type="ORF">V5O48_004996</name>
</gene>
<feature type="transmembrane region" description="Helical" evidence="3">
    <location>
        <begin position="344"/>
        <end position="364"/>
    </location>
</feature>
<protein>
    <recommendedName>
        <fullName evidence="6">MFS general substrate transporter</fullName>
    </recommendedName>
</protein>
<feature type="transmembrane region" description="Helical" evidence="3">
    <location>
        <begin position="170"/>
        <end position="194"/>
    </location>
</feature>
<proteinExistence type="inferred from homology"/>
<feature type="transmembrane region" description="Helical" evidence="3">
    <location>
        <begin position="206"/>
        <end position="225"/>
    </location>
</feature>
<comment type="similarity">
    <text evidence="2">Belongs to the major facilitator superfamily. Monocarboxylate porter (TC 2.A.1.13) family.</text>
</comment>
<dbReference type="Gene3D" id="1.20.1250.20">
    <property type="entry name" value="MFS general substrate transporter like domains"/>
    <property type="match status" value="2"/>
</dbReference>